<sequence>MKTTWNFPIYRKRQGFQKTRQPYQIMTKFDFIRFIKSLLKCLGRKGCLANILDDQKISQASQIFSLLRPREISRMKMHVLIVKSKAIIRMADKLTKFFNLGYLADDAVIQVRSAFIQVRLTNKNYFLVFLEHRPVQYCIRGPIFSVLFYLSSCAIQYHSSVFSLSLSPDFFLKRRTFEIIQIIGSTMSSVKLTAQFVLIALLAATNVLSVPTPINPKSANSHKFWERTTNFDENYAFVKRHSPGSSDYTPSNQENTDQPPEATPTPTVTSPTSQNNSDYTPSNEGSQSPEEGYPPTATSPTSKEDCNDAHTDDYSGQPPAENAPDNTIQSPTEQSPSIPQNEGTDEQPSGDTLKGNSDYTPSNQENTDQLPEATPTPTAASPTSKEDCNDTLPDDYSDEGKLPREDTPSNGGPSSTGEGKSNYAASTQ</sequence>
<dbReference type="Proteomes" id="UP000765509">
    <property type="component" value="Unassembled WGS sequence"/>
</dbReference>
<feature type="compositionally biased region" description="Low complexity" evidence="1">
    <location>
        <begin position="373"/>
        <end position="383"/>
    </location>
</feature>
<evidence type="ECO:0000313" key="2">
    <source>
        <dbReference type="EMBL" id="MBW0532959.1"/>
    </source>
</evidence>
<accession>A0A9Q3IBQ7</accession>
<feature type="compositionally biased region" description="Basic and acidic residues" evidence="1">
    <location>
        <begin position="302"/>
        <end position="313"/>
    </location>
</feature>
<reference evidence="2" key="1">
    <citation type="submission" date="2021-03" db="EMBL/GenBank/DDBJ databases">
        <title>Draft genome sequence of rust myrtle Austropuccinia psidii MF-1, a brazilian biotype.</title>
        <authorList>
            <person name="Quecine M.C."/>
            <person name="Pachon D.M.R."/>
            <person name="Bonatelli M.L."/>
            <person name="Correr F.H."/>
            <person name="Franceschini L.M."/>
            <person name="Leite T.F."/>
            <person name="Margarido G.R.A."/>
            <person name="Almeida C.A."/>
            <person name="Ferrarezi J.A."/>
            <person name="Labate C.A."/>
        </authorList>
    </citation>
    <scope>NUCLEOTIDE SEQUENCE</scope>
    <source>
        <strain evidence="2">MF-1</strain>
    </source>
</reference>
<proteinExistence type="predicted"/>
<evidence type="ECO:0000256" key="1">
    <source>
        <dbReference type="SAM" id="MobiDB-lite"/>
    </source>
</evidence>
<dbReference type="AlphaFoldDB" id="A0A9Q3IBQ7"/>
<keyword evidence="3" id="KW-1185">Reference proteome</keyword>
<feature type="region of interest" description="Disordered" evidence="1">
    <location>
        <begin position="239"/>
        <end position="428"/>
    </location>
</feature>
<name>A0A9Q3IBQ7_9BASI</name>
<protein>
    <submittedName>
        <fullName evidence="2">Uncharacterized protein</fullName>
    </submittedName>
</protein>
<evidence type="ECO:0000313" key="3">
    <source>
        <dbReference type="Proteomes" id="UP000765509"/>
    </source>
</evidence>
<comment type="caution">
    <text evidence="2">The sequence shown here is derived from an EMBL/GenBank/DDBJ whole genome shotgun (WGS) entry which is preliminary data.</text>
</comment>
<feature type="compositionally biased region" description="Polar residues" evidence="1">
    <location>
        <begin position="273"/>
        <end position="289"/>
    </location>
</feature>
<feature type="compositionally biased region" description="Polar residues" evidence="1">
    <location>
        <begin position="324"/>
        <end position="369"/>
    </location>
</feature>
<feature type="compositionally biased region" description="Polar residues" evidence="1">
    <location>
        <begin position="408"/>
        <end position="428"/>
    </location>
</feature>
<dbReference type="EMBL" id="AVOT02038155">
    <property type="protein sequence ID" value="MBW0532959.1"/>
    <property type="molecule type" value="Genomic_DNA"/>
</dbReference>
<organism evidence="2 3">
    <name type="scientific">Austropuccinia psidii MF-1</name>
    <dbReference type="NCBI Taxonomy" id="1389203"/>
    <lineage>
        <taxon>Eukaryota</taxon>
        <taxon>Fungi</taxon>
        <taxon>Dikarya</taxon>
        <taxon>Basidiomycota</taxon>
        <taxon>Pucciniomycotina</taxon>
        <taxon>Pucciniomycetes</taxon>
        <taxon>Pucciniales</taxon>
        <taxon>Sphaerophragmiaceae</taxon>
        <taxon>Austropuccinia</taxon>
    </lineage>
</organism>
<gene>
    <name evidence="2" type="ORF">O181_072674</name>
</gene>
<feature type="compositionally biased region" description="Polar residues" evidence="1">
    <location>
        <begin position="243"/>
        <end position="258"/>
    </location>
</feature>
<feature type="compositionally biased region" description="Basic and acidic residues" evidence="1">
    <location>
        <begin position="398"/>
        <end position="407"/>
    </location>
</feature>